<gene>
    <name evidence="2" type="primary">SLK_0</name>
    <name evidence="2" type="ORF">CEXT_140701</name>
</gene>
<feature type="compositionally biased region" description="Polar residues" evidence="1">
    <location>
        <begin position="1"/>
        <end position="21"/>
    </location>
</feature>
<proteinExistence type="predicted"/>
<protein>
    <submittedName>
        <fullName evidence="2">Uncharacterized protein</fullName>
    </submittedName>
</protein>
<name>A0AAV4QE52_CAEEX</name>
<feature type="compositionally biased region" description="Pro residues" evidence="1">
    <location>
        <begin position="60"/>
        <end position="70"/>
    </location>
</feature>
<accession>A0AAV4QE52</accession>
<organism evidence="2 3">
    <name type="scientific">Caerostris extrusa</name>
    <name type="common">Bark spider</name>
    <name type="synonym">Caerostris bankana</name>
    <dbReference type="NCBI Taxonomy" id="172846"/>
    <lineage>
        <taxon>Eukaryota</taxon>
        <taxon>Metazoa</taxon>
        <taxon>Ecdysozoa</taxon>
        <taxon>Arthropoda</taxon>
        <taxon>Chelicerata</taxon>
        <taxon>Arachnida</taxon>
        <taxon>Araneae</taxon>
        <taxon>Araneomorphae</taxon>
        <taxon>Entelegynae</taxon>
        <taxon>Araneoidea</taxon>
        <taxon>Araneidae</taxon>
        <taxon>Caerostris</taxon>
    </lineage>
</organism>
<evidence type="ECO:0000256" key="1">
    <source>
        <dbReference type="SAM" id="MobiDB-lite"/>
    </source>
</evidence>
<evidence type="ECO:0000313" key="2">
    <source>
        <dbReference type="EMBL" id="GIY05628.1"/>
    </source>
</evidence>
<comment type="caution">
    <text evidence="2">The sequence shown here is derived from an EMBL/GenBank/DDBJ whole genome shotgun (WGS) entry which is preliminary data.</text>
</comment>
<keyword evidence="3" id="KW-1185">Reference proteome</keyword>
<dbReference type="EMBL" id="BPLR01005863">
    <property type="protein sequence ID" value="GIY05628.1"/>
    <property type="molecule type" value="Genomic_DNA"/>
</dbReference>
<reference evidence="2 3" key="1">
    <citation type="submission" date="2021-06" db="EMBL/GenBank/DDBJ databases">
        <title>Caerostris extrusa draft genome.</title>
        <authorList>
            <person name="Kono N."/>
            <person name="Arakawa K."/>
        </authorList>
    </citation>
    <scope>NUCLEOTIDE SEQUENCE [LARGE SCALE GENOMIC DNA]</scope>
</reference>
<dbReference type="Proteomes" id="UP001054945">
    <property type="component" value="Unassembled WGS sequence"/>
</dbReference>
<dbReference type="AlphaFoldDB" id="A0AAV4QE52"/>
<evidence type="ECO:0000313" key="3">
    <source>
        <dbReference type="Proteomes" id="UP001054945"/>
    </source>
</evidence>
<feature type="region of interest" description="Disordered" evidence="1">
    <location>
        <begin position="1"/>
        <end position="103"/>
    </location>
</feature>
<sequence>MQISDKTPKTTVVNSVRNTVPSHEDAKPPLNEQALRKAAASEEKPPKIRVSVNLKKDPSYPSPPHSPAPSRPASSPTCAVSSDDGSVCPLPSENGKGSSLKRK</sequence>